<keyword evidence="2" id="KW-0812">Transmembrane</keyword>
<keyword evidence="2" id="KW-0472">Membrane</keyword>
<evidence type="ECO:0000313" key="3">
    <source>
        <dbReference type="EMBL" id="PAA47625.1"/>
    </source>
</evidence>
<sequence length="128" mass="14293">PLFYELIRNCQSDAKGKRRQNNKGARKQTADMQRLNGSLLIALVFTMALCIATLDAVALSPSGALRLELNRNSAASETYLMRQRPDSESPAAALLSRKRRGPENVLMRAYQCNLYRKQGKKPPPSLKC</sequence>
<comment type="caution">
    <text evidence="3">The sequence shown here is derived from an EMBL/GenBank/DDBJ whole genome shotgun (WGS) entry which is preliminary data.</text>
</comment>
<dbReference type="EMBL" id="NIVC01004387">
    <property type="protein sequence ID" value="PAA47625.1"/>
    <property type="molecule type" value="Genomic_DNA"/>
</dbReference>
<evidence type="ECO:0000313" key="4">
    <source>
        <dbReference type="EMBL" id="PAA73750.1"/>
    </source>
</evidence>
<protein>
    <submittedName>
        <fullName evidence="3">Uncharacterized protein</fullName>
    </submittedName>
</protein>
<evidence type="ECO:0000256" key="1">
    <source>
        <dbReference type="SAM" id="MobiDB-lite"/>
    </source>
</evidence>
<accession>A0A267DEH7</accession>
<organism evidence="3 5">
    <name type="scientific">Macrostomum lignano</name>
    <dbReference type="NCBI Taxonomy" id="282301"/>
    <lineage>
        <taxon>Eukaryota</taxon>
        <taxon>Metazoa</taxon>
        <taxon>Spiralia</taxon>
        <taxon>Lophotrochozoa</taxon>
        <taxon>Platyhelminthes</taxon>
        <taxon>Rhabditophora</taxon>
        <taxon>Macrostomorpha</taxon>
        <taxon>Macrostomida</taxon>
        <taxon>Macrostomidae</taxon>
        <taxon>Macrostomum</taxon>
    </lineage>
</organism>
<evidence type="ECO:0000313" key="5">
    <source>
        <dbReference type="Proteomes" id="UP000215902"/>
    </source>
</evidence>
<keyword evidence="2" id="KW-1133">Transmembrane helix</keyword>
<evidence type="ECO:0000256" key="2">
    <source>
        <dbReference type="SAM" id="Phobius"/>
    </source>
</evidence>
<gene>
    <name evidence="3" type="ORF">BOX15_Mlig013743g2</name>
    <name evidence="4" type="ORF">BOX15_Mlig013743g3</name>
</gene>
<dbReference type="Proteomes" id="UP000215902">
    <property type="component" value="Unassembled WGS sequence"/>
</dbReference>
<feature type="transmembrane region" description="Helical" evidence="2">
    <location>
        <begin position="39"/>
        <end position="59"/>
    </location>
</feature>
<dbReference type="EMBL" id="NIVC01000995">
    <property type="protein sequence ID" value="PAA73750.1"/>
    <property type="molecule type" value="Genomic_DNA"/>
</dbReference>
<feature type="non-terminal residue" evidence="3">
    <location>
        <position position="1"/>
    </location>
</feature>
<name>A0A267DEH7_9PLAT</name>
<dbReference type="AlphaFoldDB" id="A0A267DEH7"/>
<feature type="region of interest" description="Disordered" evidence="1">
    <location>
        <begin position="80"/>
        <end position="100"/>
    </location>
</feature>
<reference evidence="3 5" key="1">
    <citation type="submission" date="2017-06" db="EMBL/GenBank/DDBJ databases">
        <title>A platform for efficient transgenesis in Macrostomum lignano, a flatworm model organism for stem cell research.</title>
        <authorList>
            <person name="Berezikov E."/>
        </authorList>
    </citation>
    <scope>NUCLEOTIDE SEQUENCE [LARGE SCALE GENOMIC DNA]</scope>
    <source>
        <strain evidence="3">DV1</strain>
        <tissue evidence="3">Whole organism</tissue>
    </source>
</reference>
<keyword evidence="5" id="KW-1185">Reference proteome</keyword>
<proteinExistence type="predicted"/>